<keyword evidence="1" id="KW-1133">Transmembrane helix</keyword>
<sequence length="56" mass="6215">MPPGVRLILIMAVALLTVGLLVYGAVKSKQMRVPFTILAIFLAFIYIVSFVVLFIF</sequence>
<keyword evidence="3" id="KW-1185">Reference proteome</keyword>
<evidence type="ECO:0000256" key="1">
    <source>
        <dbReference type="SAM" id="Phobius"/>
    </source>
</evidence>
<dbReference type="Proteomes" id="UP000198666">
    <property type="component" value="Unassembled WGS sequence"/>
</dbReference>
<feature type="transmembrane region" description="Helical" evidence="1">
    <location>
        <begin position="33"/>
        <end position="55"/>
    </location>
</feature>
<dbReference type="EMBL" id="FMZB01000004">
    <property type="protein sequence ID" value="SDC82983.1"/>
    <property type="molecule type" value="Genomic_DNA"/>
</dbReference>
<dbReference type="STRING" id="361279.SAMN05421663_104244"/>
<dbReference type="AlphaFoldDB" id="A0A1G6PS48"/>
<organism evidence="2 3">
    <name type="scientific">Terribacillus halophilus</name>
    <dbReference type="NCBI Taxonomy" id="361279"/>
    <lineage>
        <taxon>Bacteria</taxon>
        <taxon>Bacillati</taxon>
        <taxon>Bacillota</taxon>
        <taxon>Bacilli</taxon>
        <taxon>Bacillales</taxon>
        <taxon>Bacillaceae</taxon>
        <taxon>Terribacillus</taxon>
    </lineage>
</organism>
<feature type="transmembrane region" description="Helical" evidence="1">
    <location>
        <begin position="6"/>
        <end position="26"/>
    </location>
</feature>
<name>A0A1G6PS48_9BACI</name>
<keyword evidence="1" id="KW-0472">Membrane</keyword>
<proteinExistence type="predicted"/>
<accession>A0A1G6PS48</accession>
<evidence type="ECO:0000313" key="2">
    <source>
        <dbReference type="EMBL" id="SDC82983.1"/>
    </source>
</evidence>
<gene>
    <name evidence="2" type="ORF">SAMN05421663_104244</name>
</gene>
<dbReference type="RefSeq" id="WP_170829636.1">
    <property type="nucleotide sequence ID" value="NZ_FMZB01000004.1"/>
</dbReference>
<reference evidence="3" key="1">
    <citation type="submission" date="2016-10" db="EMBL/GenBank/DDBJ databases">
        <authorList>
            <person name="Varghese N."/>
            <person name="Submissions S."/>
        </authorList>
    </citation>
    <scope>NUCLEOTIDE SEQUENCE [LARGE SCALE GENOMIC DNA]</scope>
    <source>
        <strain evidence="3">DSM 21620</strain>
    </source>
</reference>
<keyword evidence="1" id="KW-0812">Transmembrane</keyword>
<evidence type="ECO:0000313" key="3">
    <source>
        <dbReference type="Proteomes" id="UP000198666"/>
    </source>
</evidence>
<protein>
    <submittedName>
        <fullName evidence="2">Uncharacterized protein</fullName>
    </submittedName>
</protein>